<gene>
    <name evidence="7" type="ORF">SAMN04488101_101426</name>
</gene>
<dbReference type="Gene3D" id="3.40.30.10">
    <property type="entry name" value="Glutaredoxin"/>
    <property type="match status" value="1"/>
</dbReference>
<organism evidence="7 8">
    <name type="scientific">Pedobacter nyackensis</name>
    <dbReference type="NCBI Taxonomy" id="475255"/>
    <lineage>
        <taxon>Bacteria</taxon>
        <taxon>Pseudomonadati</taxon>
        <taxon>Bacteroidota</taxon>
        <taxon>Sphingobacteriia</taxon>
        <taxon>Sphingobacteriales</taxon>
        <taxon>Sphingobacteriaceae</taxon>
        <taxon>Pedobacter</taxon>
    </lineage>
</organism>
<dbReference type="PROSITE" id="PS51352">
    <property type="entry name" value="THIOREDOXIN_2"/>
    <property type="match status" value="1"/>
</dbReference>
<dbReference type="SUPFAM" id="SSF52833">
    <property type="entry name" value="Thioredoxin-like"/>
    <property type="match status" value="1"/>
</dbReference>
<evidence type="ECO:0000256" key="5">
    <source>
        <dbReference type="SAM" id="SignalP"/>
    </source>
</evidence>
<evidence type="ECO:0000256" key="4">
    <source>
        <dbReference type="ARBA" id="ARBA00023284"/>
    </source>
</evidence>
<evidence type="ECO:0000256" key="3">
    <source>
        <dbReference type="ARBA" id="ARBA00023157"/>
    </source>
</evidence>
<evidence type="ECO:0000256" key="2">
    <source>
        <dbReference type="ARBA" id="ARBA00022748"/>
    </source>
</evidence>
<feature type="chain" id="PRO_5012099667" evidence="5">
    <location>
        <begin position="21"/>
        <end position="376"/>
    </location>
</feature>
<evidence type="ECO:0000256" key="1">
    <source>
        <dbReference type="ARBA" id="ARBA00004196"/>
    </source>
</evidence>
<dbReference type="OrthoDB" id="744041at2"/>
<comment type="subcellular location">
    <subcellularLocation>
        <location evidence="1">Cell envelope</location>
    </subcellularLocation>
</comment>
<dbReference type="InterPro" id="IPR050553">
    <property type="entry name" value="Thioredoxin_ResA/DsbE_sf"/>
</dbReference>
<keyword evidence="4" id="KW-0676">Redox-active center</keyword>
<proteinExistence type="predicted"/>
<name>A0A1W2AB68_9SPHI</name>
<feature type="domain" description="Thioredoxin" evidence="6">
    <location>
        <begin position="232"/>
        <end position="376"/>
    </location>
</feature>
<dbReference type="EMBL" id="FWYB01000001">
    <property type="protein sequence ID" value="SMC57965.1"/>
    <property type="molecule type" value="Genomic_DNA"/>
</dbReference>
<dbReference type="Proteomes" id="UP000192678">
    <property type="component" value="Unassembled WGS sequence"/>
</dbReference>
<dbReference type="GO" id="GO:0016491">
    <property type="term" value="F:oxidoreductase activity"/>
    <property type="evidence" value="ECO:0007669"/>
    <property type="project" value="InterPro"/>
</dbReference>
<keyword evidence="2" id="KW-0201">Cytochrome c-type biogenesis</keyword>
<dbReference type="Pfam" id="PF00578">
    <property type="entry name" value="AhpC-TSA"/>
    <property type="match status" value="1"/>
</dbReference>
<dbReference type="InterPro" id="IPR013766">
    <property type="entry name" value="Thioredoxin_domain"/>
</dbReference>
<dbReference type="PANTHER" id="PTHR42852">
    <property type="entry name" value="THIOL:DISULFIDE INTERCHANGE PROTEIN DSBE"/>
    <property type="match status" value="1"/>
</dbReference>
<dbReference type="InterPro" id="IPR000866">
    <property type="entry name" value="AhpC/TSA"/>
</dbReference>
<evidence type="ECO:0000313" key="7">
    <source>
        <dbReference type="EMBL" id="SMC57965.1"/>
    </source>
</evidence>
<dbReference type="InterPro" id="IPR017937">
    <property type="entry name" value="Thioredoxin_CS"/>
</dbReference>
<protein>
    <submittedName>
        <fullName evidence="7">Peroxiredoxin</fullName>
    </submittedName>
</protein>
<keyword evidence="8" id="KW-1185">Reference proteome</keyword>
<dbReference type="GO" id="GO:0016209">
    <property type="term" value="F:antioxidant activity"/>
    <property type="evidence" value="ECO:0007669"/>
    <property type="project" value="InterPro"/>
</dbReference>
<dbReference type="STRING" id="475255.SAMN04488101_101426"/>
<dbReference type="CDD" id="cd02966">
    <property type="entry name" value="TlpA_like_family"/>
    <property type="match status" value="1"/>
</dbReference>
<reference evidence="7 8" key="1">
    <citation type="submission" date="2017-04" db="EMBL/GenBank/DDBJ databases">
        <authorList>
            <person name="Afonso C.L."/>
            <person name="Miller P.J."/>
            <person name="Scott M.A."/>
            <person name="Spackman E."/>
            <person name="Goraichik I."/>
            <person name="Dimitrov K.M."/>
            <person name="Suarez D.L."/>
            <person name="Swayne D.E."/>
        </authorList>
    </citation>
    <scope>NUCLEOTIDE SEQUENCE [LARGE SCALE GENOMIC DNA]</scope>
    <source>
        <strain evidence="7 8">DSM 19625</strain>
    </source>
</reference>
<dbReference type="GO" id="GO:0017004">
    <property type="term" value="P:cytochrome complex assembly"/>
    <property type="evidence" value="ECO:0007669"/>
    <property type="project" value="UniProtKB-KW"/>
</dbReference>
<dbReference type="RefSeq" id="WP_084286997.1">
    <property type="nucleotide sequence ID" value="NZ_FWYB01000001.1"/>
</dbReference>
<dbReference type="PROSITE" id="PS00194">
    <property type="entry name" value="THIOREDOXIN_1"/>
    <property type="match status" value="1"/>
</dbReference>
<dbReference type="AlphaFoldDB" id="A0A1W2AB68"/>
<feature type="signal peptide" evidence="5">
    <location>
        <begin position="1"/>
        <end position="20"/>
    </location>
</feature>
<evidence type="ECO:0000259" key="6">
    <source>
        <dbReference type="PROSITE" id="PS51352"/>
    </source>
</evidence>
<dbReference type="InterPro" id="IPR036249">
    <property type="entry name" value="Thioredoxin-like_sf"/>
</dbReference>
<keyword evidence="5" id="KW-0732">Signal</keyword>
<sequence>MKRPILSLLGLSIFALSVSAQNKLELTAKMPELINDDVVYLWNPIDKTTDSTYVKNHSFSFSNPMKGGGSTFILQAGKNPEKTGLGMVVYLEVGKMNIAGNGTGFKGATFTGDAFVSDWVAMEKAMEESYRNLDKIDELSIELGEARKIGDEQAANSLVAQITMLTQKVTASGKKWIDNHLNSGPSTYLLNAVLPNMLSREETLAYLNKFTGSAKNQITTAMLSGLTGSRAQWVDKQAPDFSQPDAKGKVSSLADFKGKYVLVDFWASWCTPCKAEITELKSVYEKFKDKNFTIVSISLDKDKEKWLQSITEEQMPWLQLSDLKAEQNSAVLAYKVQGIPANFLIDPTGKIVGVGFRDGTTPGSKTLENTLIRLLK</sequence>
<dbReference type="PANTHER" id="PTHR42852:SF6">
    <property type="entry name" value="THIOL:DISULFIDE INTERCHANGE PROTEIN DSBE"/>
    <property type="match status" value="1"/>
</dbReference>
<accession>A0A1W2AB68</accession>
<evidence type="ECO:0000313" key="8">
    <source>
        <dbReference type="Proteomes" id="UP000192678"/>
    </source>
</evidence>
<dbReference type="GO" id="GO:0030313">
    <property type="term" value="C:cell envelope"/>
    <property type="evidence" value="ECO:0007669"/>
    <property type="project" value="UniProtKB-SubCell"/>
</dbReference>
<keyword evidence="3" id="KW-1015">Disulfide bond</keyword>